<sequence>MPSMPSSPLSAPTFLPSPLVGLGCTLAVLVVVTSAYAIYLKIRHILAERSARRSDIERPAHPSTTECSAEPKDSSSADVLAAAKAALVQQKRKYLKKKELVAMHKALMAQPPAPRKQSMHLSTQTRRFLAKNGSVYTPGRIANARPTRALSGPSPLRAIFTAPQIVDTPAVLAPIPEPASSPMAVIIPVIAIPAPVFHPAVTRTRTVALLEALARDEDTDSGSEYSDSDDYNDHDHDGNELSFSLDSKGGVSCAPMPMPDGADPKRTFGPVIALPKPLVDSRLRNIRAKRNALSEKRMLKRQDKENGGVIA</sequence>
<feature type="compositionally biased region" description="Basic and acidic residues" evidence="1">
    <location>
        <begin position="292"/>
        <end position="311"/>
    </location>
</feature>
<protein>
    <submittedName>
        <fullName evidence="3">Uncharacterized protein</fullName>
    </submittedName>
</protein>
<name>A0AAW0D3Y6_9AGAR</name>
<proteinExistence type="predicted"/>
<evidence type="ECO:0000256" key="2">
    <source>
        <dbReference type="SAM" id="Phobius"/>
    </source>
</evidence>
<feature type="transmembrane region" description="Helical" evidence="2">
    <location>
        <begin position="20"/>
        <end position="40"/>
    </location>
</feature>
<comment type="caution">
    <text evidence="3">The sequence shown here is derived from an EMBL/GenBank/DDBJ whole genome shotgun (WGS) entry which is preliminary data.</text>
</comment>
<feature type="region of interest" description="Disordered" evidence="1">
    <location>
        <begin position="53"/>
        <end position="74"/>
    </location>
</feature>
<organism evidence="3 4">
    <name type="scientific">Favolaschia claudopus</name>
    <dbReference type="NCBI Taxonomy" id="2862362"/>
    <lineage>
        <taxon>Eukaryota</taxon>
        <taxon>Fungi</taxon>
        <taxon>Dikarya</taxon>
        <taxon>Basidiomycota</taxon>
        <taxon>Agaricomycotina</taxon>
        <taxon>Agaricomycetes</taxon>
        <taxon>Agaricomycetidae</taxon>
        <taxon>Agaricales</taxon>
        <taxon>Marasmiineae</taxon>
        <taxon>Mycenaceae</taxon>
        <taxon>Favolaschia</taxon>
    </lineage>
</organism>
<evidence type="ECO:0000313" key="4">
    <source>
        <dbReference type="Proteomes" id="UP001362999"/>
    </source>
</evidence>
<feature type="region of interest" description="Disordered" evidence="1">
    <location>
        <begin position="216"/>
        <end position="265"/>
    </location>
</feature>
<feature type="region of interest" description="Disordered" evidence="1">
    <location>
        <begin position="291"/>
        <end position="311"/>
    </location>
</feature>
<dbReference type="AlphaFoldDB" id="A0AAW0D3Y6"/>
<keyword evidence="2" id="KW-1133">Transmembrane helix</keyword>
<keyword evidence="4" id="KW-1185">Reference proteome</keyword>
<evidence type="ECO:0000313" key="3">
    <source>
        <dbReference type="EMBL" id="KAK7046937.1"/>
    </source>
</evidence>
<reference evidence="3 4" key="1">
    <citation type="journal article" date="2024" name="J Genomics">
        <title>Draft genome sequencing and assembly of Favolaschia claudopus CIRM-BRFM 2984 isolated from oak limbs.</title>
        <authorList>
            <person name="Navarro D."/>
            <person name="Drula E."/>
            <person name="Chaduli D."/>
            <person name="Cazenave R."/>
            <person name="Ahrendt S."/>
            <person name="Wang J."/>
            <person name="Lipzen A."/>
            <person name="Daum C."/>
            <person name="Barry K."/>
            <person name="Grigoriev I.V."/>
            <person name="Favel A."/>
            <person name="Rosso M.N."/>
            <person name="Martin F."/>
        </authorList>
    </citation>
    <scope>NUCLEOTIDE SEQUENCE [LARGE SCALE GENOMIC DNA]</scope>
    <source>
        <strain evidence="3 4">CIRM-BRFM 2984</strain>
    </source>
</reference>
<dbReference type="EMBL" id="JAWWNJ010000010">
    <property type="protein sequence ID" value="KAK7046937.1"/>
    <property type="molecule type" value="Genomic_DNA"/>
</dbReference>
<feature type="compositionally biased region" description="Acidic residues" evidence="1">
    <location>
        <begin position="217"/>
        <end position="230"/>
    </location>
</feature>
<accession>A0AAW0D3Y6</accession>
<keyword evidence="2" id="KW-0812">Transmembrane</keyword>
<gene>
    <name evidence="3" type="ORF">R3P38DRAFT_3258284</name>
</gene>
<keyword evidence="2" id="KW-0472">Membrane</keyword>
<evidence type="ECO:0000256" key="1">
    <source>
        <dbReference type="SAM" id="MobiDB-lite"/>
    </source>
</evidence>
<dbReference type="Proteomes" id="UP001362999">
    <property type="component" value="Unassembled WGS sequence"/>
</dbReference>